<dbReference type="Proteomes" id="UP000733858">
    <property type="component" value="Unassembled WGS sequence"/>
</dbReference>
<evidence type="ECO:0000313" key="1">
    <source>
        <dbReference type="EMBL" id="MBY4628134.1"/>
    </source>
</evidence>
<keyword evidence="2" id="KW-1185">Reference proteome</keyword>
<proteinExistence type="predicted"/>
<reference evidence="1 2" key="1">
    <citation type="submission" date="2021-08" db="EMBL/GenBank/DDBJ databases">
        <title>Rhizobium croatiense sp. nov. and Rhizobium redzepovicii sp. nov., two new species isolated from nodules of Phaseolus vulgaris in Croatia.</title>
        <authorList>
            <person name="Rajnovic I."/>
            <person name="Ramirez-Bahena M.H."/>
            <person name="Kajic S."/>
            <person name="Igual M.J."/>
            <person name="Peix A."/>
            <person name="Velazquez E."/>
            <person name="Sikora S."/>
        </authorList>
    </citation>
    <scope>NUCLEOTIDE SEQUENCE [LARGE SCALE GENOMIC DNA]</scope>
    <source>
        <strain evidence="1 2">13T</strain>
    </source>
</reference>
<accession>A0ABS7LTF3</accession>
<gene>
    <name evidence="1" type="ORF">K6M89_02265</name>
</gene>
<sequence length="94" mass="10529">MTDRSRRSASIPVCSSALSLLERQIALRQIIDELQDLCDGAANRRPVLHHLVQTIRESTVSIARAVDDCCDDRQLFQLRATIVRVETDAAITCH</sequence>
<comment type="caution">
    <text evidence="1">The sequence shown here is derived from an EMBL/GenBank/DDBJ whole genome shotgun (WGS) entry which is preliminary data.</text>
</comment>
<dbReference type="RefSeq" id="WP_097581444.1">
    <property type="nucleotide sequence ID" value="NZ_JAILYI010000005.1"/>
</dbReference>
<evidence type="ECO:0000313" key="2">
    <source>
        <dbReference type="Proteomes" id="UP000733858"/>
    </source>
</evidence>
<dbReference type="EMBL" id="JAILYJ010000001">
    <property type="protein sequence ID" value="MBY4628134.1"/>
    <property type="molecule type" value="Genomic_DNA"/>
</dbReference>
<organism evidence="1 2">
    <name type="scientific">Rhizobium croatiense</name>
    <dbReference type="NCBI Taxonomy" id="2867516"/>
    <lineage>
        <taxon>Bacteria</taxon>
        <taxon>Pseudomonadati</taxon>
        <taxon>Pseudomonadota</taxon>
        <taxon>Alphaproteobacteria</taxon>
        <taxon>Hyphomicrobiales</taxon>
        <taxon>Rhizobiaceae</taxon>
        <taxon>Rhizobium/Agrobacterium group</taxon>
        <taxon>Rhizobium</taxon>
    </lineage>
</organism>
<protein>
    <submittedName>
        <fullName evidence="1">Uncharacterized protein</fullName>
    </submittedName>
</protein>
<name>A0ABS7LTF3_9HYPH</name>